<dbReference type="EMBL" id="BMQO01000022">
    <property type="protein sequence ID" value="GGS38019.1"/>
    <property type="molecule type" value="Genomic_DNA"/>
</dbReference>
<organism evidence="2 3">
    <name type="scientific">Deinococcus knuensis</name>
    <dbReference type="NCBI Taxonomy" id="1837380"/>
    <lineage>
        <taxon>Bacteria</taxon>
        <taxon>Thermotogati</taxon>
        <taxon>Deinococcota</taxon>
        <taxon>Deinococci</taxon>
        <taxon>Deinococcales</taxon>
        <taxon>Deinococcaceae</taxon>
        <taxon>Deinococcus</taxon>
    </lineage>
</organism>
<reference evidence="3" key="1">
    <citation type="journal article" date="2019" name="Int. J. Syst. Evol. Microbiol.">
        <title>The Global Catalogue of Microorganisms (GCM) 10K type strain sequencing project: providing services to taxonomists for standard genome sequencing and annotation.</title>
        <authorList>
            <consortium name="The Broad Institute Genomics Platform"/>
            <consortium name="The Broad Institute Genome Sequencing Center for Infectious Disease"/>
            <person name="Wu L."/>
            <person name="Ma J."/>
        </authorList>
    </citation>
    <scope>NUCLEOTIDE SEQUENCE [LARGE SCALE GENOMIC DNA]</scope>
    <source>
        <strain evidence="3">JCM 31406</strain>
    </source>
</reference>
<protein>
    <submittedName>
        <fullName evidence="2">Uncharacterized protein</fullName>
    </submittedName>
</protein>
<evidence type="ECO:0000313" key="2">
    <source>
        <dbReference type="EMBL" id="GGS38019.1"/>
    </source>
</evidence>
<evidence type="ECO:0000256" key="1">
    <source>
        <dbReference type="SAM" id="MobiDB-lite"/>
    </source>
</evidence>
<proteinExistence type="predicted"/>
<feature type="compositionally biased region" description="Basic and acidic residues" evidence="1">
    <location>
        <begin position="1"/>
        <end position="21"/>
    </location>
</feature>
<dbReference type="Proteomes" id="UP000620633">
    <property type="component" value="Unassembled WGS sequence"/>
</dbReference>
<dbReference type="RefSeq" id="WP_189103399.1">
    <property type="nucleotide sequence ID" value="NZ_BMQO01000022.1"/>
</dbReference>
<name>A0ABQ2SS12_9DEIO</name>
<comment type="caution">
    <text evidence="2">The sequence shown here is derived from an EMBL/GenBank/DDBJ whole genome shotgun (WGS) entry which is preliminary data.</text>
</comment>
<feature type="compositionally biased region" description="Basic and acidic residues" evidence="1">
    <location>
        <begin position="458"/>
        <end position="484"/>
    </location>
</feature>
<feature type="region of interest" description="Disordered" evidence="1">
    <location>
        <begin position="458"/>
        <end position="495"/>
    </location>
</feature>
<accession>A0ABQ2SS12</accession>
<keyword evidence="3" id="KW-1185">Reference proteome</keyword>
<feature type="region of interest" description="Disordered" evidence="1">
    <location>
        <begin position="1"/>
        <end position="26"/>
    </location>
</feature>
<gene>
    <name evidence="2" type="ORF">GCM10008961_31940</name>
</gene>
<sequence length="495" mass="55651">MTEPTWKRTLREASAADDRRERQPRRAYHAPSLLSLQPGDTVWYIPKHMDAAYAGQKATVRRGPRKDVLNASVRVEFNDGQQRTLRLNLVSRAAPRTDAAPLIDEARRLPSWKRLLALLDRPEEEARQQAEDRARQIAGMVTPKAERKFSSDLVPALLDAARADLAAAAARQAQRGGRGPVAPTHLPVPTDDLAQMELDQDRRAMMNSIAKCIHRRYFLSDAELRDLTEREREQERVQGLMSVFIRTAQGDAGLVPVRDSGKGRGSALHGQLHDSLAEAYPLALEACQMLVAGKGQHALTLALEVRERLLAHVAANTELDRARRKHHTGRYFHGDVLSVREIHEDGSMTQYYARLTIVYGEDGHSLIVANAAELESLTGTRAGVQAWTSLCRWIEDHSDRAGGRKQGRRQDDDDHLLYRDDRDTLVLRDSVDRYPSILRAFECLRRALLMPERDKDVLRSEIPENHPAPGHHDLPQTRAKEGGLDKSTQNSPNSF</sequence>
<evidence type="ECO:0000313" key="3">
    <source>
        <dbReference type="Proteomes" id="UP000620633"/>
    </source>
</evidence>
<feature type="compositionally biased region" description="Polar residues" evidence="1">
    <location>
        <begin position="486"/>
        <end position="495"/>
    </location>
</feature>